<evidence type="ECO:0000259" key="10">
    <source>
        <dbReference type="Pfam" id="PF01729"/>
    </source>
</evidence>
<keyword evidence="7 9" id="KW-0808">Transferase</keyword>
<dbReference type="RefSeq" id="WP_277577329.1">
    <property type="nucleotide sequence ID" value="NZ_JANRMI010000002.1"/>
</dbReference>
<dbReference type="PANTHER" id="PTHR32179">
    <property type="entry name" value="NICOTINATE-NUCLEOTIDE PYROPHOSPHORYLASE [CARBOXYLATING]"/>
    <property type="match status" value="1"/>
</dbReference>
<feature type="domain" description="Quinolinate phosphoribosyl transferase C-terminal" evidence="10">
    <location>
        <begin position="106"/>
        <end position="268"/>
    </location>
</feature>
<evidence type="ECO:0000313" key="13">
    <source>
        <dbReference type="Proteomes" id="UP001152321"/>
    </source>
</evidence>
<reference evidence="12" key="1">
    <citation type="submission" date="2022-08" db="EMBL/GenBank/DDBJ databases">
        <title>Novel Bdellovibrio Species Isolated from Svalbard: Designation Bdellovibrio svalbardensis.</title>
        <authorList>
            <person name="Mitchell R.J."/>
            <person name="Choi S.Y."/>
        </authorList>
    </citation>
    <scope>NUCLEOTIDE SEQUENCE</scope>
    <source>
        <strain evidence="12">PAP01</strain>
    </source>
</reference>
<gene>
    <name evidence="12" type="primary">nadC</name>
    <name evidence="12" type="ORF">NWE73_05725</name>
</gene>
<evidence type="ECO:0000256" key="2">
    <source>
        <dbReference type="ARBA" id="ARBA00004893"/>
    </source>
</evidence>
<evidence type="ECO:0000256" key="6">
    <source>
        <dbReference type="ARBA" id="ARBA00022676"/>
    </source>
</evidence>
<evidence type="ECO:0000313" key="12">
    <source>
        <dbReference type="EMBL" id="MDG0815850.1"/>
    </source>
</evidence>
<dbReference type="NCBIfam" id="TIGR00078">
    <property type="entry name" value="nadC"/>
    <property type="match status" value="1"/>
</dbReference>
<dbReference type="Pfam" id="PF01729">
    <property type="entry name" value="QRPTase_C"/>
    <property type="match status" value="1"/>
</dbReference>
<evidence type="ECO:0000256" key="5">
    <source>
        <dbReference type="ARBA" id="ARBA00022642"/>
    </source>
</evidence>
<evidence type="ECO:0000256" key="9">
    <source>
        <dbReference type="PIRNR" id="PIRNR006250"/>
    </source>
</evidence>
<dbReference type="PANTHER" id="PTHR32179:SF3">
    <property type="entry name" value="NICOTINATE-NUCLEOTIDE PYROPHOSPHORYLASE [CARBOXYLATING]"/>
    <property type="match status" value="1"/>
</dbReference>
<dbReference type="Gene3D" id="3.90.1170.20">
    <property type="entry name" value="Quinolinate phosphoribosyl transferase, N-terminal domain"/>
    <property type="match status" value="1"/>
</dbReference>
<evidence type="ECO:0000256" key="8">
    <source>
        <dbReference type="ARBA" id="ARBA00033102"/>
    </source>
</evidence>
<accession>A0ABT6DG82</accession>
<evidence type="ECO:0000256" key="1">
    <source>
        <dbReference type="ARBA" id="ARBA00003237"/>
    </source>
</evidence>
<dbReference type="GO" id="GO:0004514">
    <property type="term" value="F:nicotinate-nucleotide diphosphorylase (carboxylating) activity"/>
    <property type="evidence" value="ECO:0007669"/>
    <property type="project" value="UniProtKB-EC"/>
</dbReference>
<dbReference type="Gene3D" id="3.20.20.70">
    <property type="entry name" value="Aldolase class I"/>
    <property type="match status" value="1"/>
</dbReference>
<comment type="similarity">
    <text evidence="3 9">Belongs to the NadC/ModD family.</text>
</comment>
<proteinExistence type="inferred from homology"/>
<evidence type="ECO:0000256" key="4">
    <source>
        <dbReference type="ARBA" id="ARBA00011944"/>
    </source>
</evidence>
<comment type="pathway">
    <text evidence="2">Cofactor biosynthesis; NAD(+) biosynthesis; nicotinate D-ribonucleotide from quinolinate: step 1/1.</text>
</comment>
<dbReference type="SUPFAM" id="SSF51690">
    <property type="entry name" value="Nicotinate/Quinolinate PRTase C-terminal domain-like"/>
    <property type="match status" value="1"/>
</dbReference>
<dbReference type="EMBL" id="JANRMI010000002">
    <property type="protein sequence ID" value="MDG0815850.1"/>
    <property type="molecule type" value="Genomic_DNA"/>
</dbReference>
<name>A0ABT6DG82_9BACT</name>
<organism evidence="12 13">
    <name type="scientific">Bdellovibrio svalbardensis</name>
    <dbReference type="NCBI Taxonomy" id="2972972"/>
    <lineage>
        <taxon>Bacteria</taxon>
        <taxon>Pseudomonadati</taxon>
        <taxon>Bdellovibrionota</taxon>
        <taxon>Bdellovibrionia</taxon>
        <taxon>Bdellovibrionales</taxon>
        <taxon>Pseudobdellovibrionaceae</taxon>
        <taxon>Bdellovibrio</taxon>
    </lineage>
</organism>
<dbReference type="Proteomes" id="UP001152321">
    <property type="component" value="Unassembled WGS sequence"/>
</dbReference>
<dbReference type="InterPro" id="IPR037128">
    <property type="entry name" value="Quinolinate_PRibosylTase_N_sf"/>
</dbReference>
<dbReference type="SUPFAM" id="SSF54675">
    <property type="entry name" value="Nicotinate/Quinolinate PRTase N-terminal domain-like"/>
    <property type="match status" value="1"/>
</dbReference>
<dbReference type="InterPro" id="IPR013785">
    <property type="entry name" value="Aldolase_TIM"/>
</dbReference>
<dbReference type="InterPro" id="IPR036068">
    <property type="entry name" value="Nicotinate_pribotase-like_C"/>
</dbReference>
<dbReference type="Pfam" id="PF02749">
    <property type="entry name" value="QRPTase_N"/>
    <property type="match status" value="1"/>
</dbReference>
<dbReference type="InterPro" id="IPR004393">
    <property type="entry name" value="NadC"/>
</dbReference>
<sequence>MNLIDLIRAAIKEDMPHGDVTTESLALKPRSGRARLKAKEDIVLSGAAAFEQTMQLLEPNSRVKWHFEEGDEILNGQIICTIEGDLVQILKAERVALNFLGHLSGIATLTRRFVKKMEGTKTKILDTRKTTPGFRDLEKRAVVHGGGVNHRMNLSTAILIKDNHIALAGGLKAAVTRVREHSNLPIEVETRTLAEVKEAIELNATHLLLDNMNNDMLKQALAIIPEGVVTEASGNMNLDRVHSVAQLGVTYISVGALTHSAPVADVSLVFAWEE</sequence>
<evidence type="ECO:0000259" key="11">
    <source>
        <dbReference type="Pfam" id="PF02749"/>
    </source>
</evidence>
<evidence type="ECO:0000256" key="3">
    <source>
        <dbReference type="ARBA" id="ARBA00009400"/>
    </source>
</evidence>
<feature type="domain" description="Quinolinate phosphoribosyl transferase N-terminal" evidence="11">
    <location>
        <begin position="19"/>
        <end position="104"/>
    </location>
</feature>
<dbReference type="InterPro" id="IPR022412">
    <property type="entry name" value="Quinolinate_PRibosylTrfase_N"/>
</dbReference>
<dbReference type="InterPro" id="IPR002638">
    <property type="entry name" value="Quinolinate_PRibosylTrfase_C"/>
</dbReference>
<protein>
    <recommendedName>
        <fullName evidence="4">nicotinate-nucleotide diphosphorylase (carboxylating)</fullName>
        <ecNumber evidence="4">2.4.2.19</ecNumber>
    </recommendedName>
    <alternativeName>
        <fullName evidence="8">Quinolinate phosphoribosyltransferase [decarboxylating]</fullName>
    </alternativeName>
</protein>
<keyword evidence="5" id="KW-0662">Pyridine nucleotide biosynthesis</keyword>
<dbReference type="PIRSF" id="PIRSF006250">
    <property type="entry name" value="NadC_ModD"/>
    <property type="match status" value="1"/>
</dbReference>
<dbReference type="CDD" id="cd01572">
    <property type="entry name" value="QPRTase"/>
    <property type="match status" value="1"/>
</dbReference>
<dbReference type="InterPro" id="IPR027277">
    <property type="entry name" value="NadC/ModD"/>
</dbReference>
<comment type="function">
    <text evidence="1">Involved in the catabolism of quinolinic acid (QA).</text>
</comment>
<comment type="caution">
    <text evidence="12">The sequence shown here is derived from an EMBL/GenBank/DDBJ whole genome shotgun (WGS) entry which is preliminary data.</text>
</comment>
<evidence type="ECO:0000256" key="7">
    <source>
        <dbReference type="ARBA" id="ARBA00022679"/>
    </source>
</evidence>
<keyword evidence="13" id="KW-1185">Reference proteome</keyword>
<keyword evidence="6 9" id="KW-0328">Glycosyltransferase</keyword>
<dbReference type="EC" id="2.4.2.19" evidence="4"/>